<feature type="transmembrane region" description="Helical" evidence="1">
    <location>
        <begin position="81"/>
        <end position="104"/>
    </location>
</feature>
<evidence type="ECO:0000313" key="2">
    <source>
        <dbReference type="EMBL" id="MPN14300.1"/>
    </source>
</evidence>
<organism evidence="2">
    <name type="scientific">bioreactor metagenome</name>
    <dbReference type="NCBI Taxonomy" id="1076179"/>
    <lineage>
        <taxon>unclassified sequences</taxon>
        <taxon>metagenomes</taxon>
        <taxon>ecological metagenomes</taxon>
    </lineage>
</organism>
<evidence type="ECO:0000256" key="1">
    <source>
        <dbReference type="SAM" id="Phobius"/>
    </source>
</evidence>
<reference evidence="2" key="1">
    <citation type="submission" date="2019-08" db="EMBL/GenBank/DDBJ databases">
        <authorList>
            <person name="Kucharzyk K."/>
            <person name="Murdoch R.W."/>
            <person name="Higgins S."/>
            <person name="Loffler F."/>
        </authorList>
    </citation>
    <scope>NUCLEOTIDE SEQUENCE</scope>
</reference>
<name>A0A645FK05_9ZZZZ</name>
<comment type="caution">
    <text evidence="2">The sequence shown here is derived from an EMBL/GenBank/DDBJ whole genome shotgun (WGS) entry which is preliminary data.</text>
</comment>
<accession>A0A645FK05</accession>
<keyword evidence="1" id="KW-0812">Transmembrane</keyword>
<gene>
    <name evidence="2" type="ORF">SDC9_161626</name>
</gene>
<keyword evidence="1" id="KW-0472">Membrane</keyword>
<feature type="transmembrane region" description="Helical" evidence="1">
    <location>
        <begin position="18"/>
        <end position="39"/>
    </location>
</feature>
<proteinExistence type="predicted"/>
<protein>
    <submittedName>
        <fullName evidence="2">Uncharacterized protein</fullName>
    </submittedName>
</protein>
<dbReference type="EMBL" id="VSSQ01060902">
    <property type="protein sequence ID" value="MPN14300.1"/>
    <property type="molecule type" value="Genomic_DNA"/>
</dbReference>
<feature type="transmembrane region" description="Helical" evidence="1">
    <location>
        <begin position="51"/>
        <end position="75"/>
    </location>
</feature>
<dbReference type="AlphaFoldDB" id="A0A645FK05"/>
<keyword evidence="1" id="KW-1133">Transmembrane helix</keyword>
<sequence length="113" mass="12297">MILSEYFDTLMTYATGDLFLVLGFVISAVFFAAFAFMAIDPVKNVSVWHGLAFTGAAFFVATIVTNYVGLAEWIFLGISGYSLGALLFVLGMGAMISVMVYNYVMSEGETLVR</sequence>